<evidence type="ECO:0000313" key="2">
    <source>
        <dbReference type="Proteomes" id="UP000324222"/>
    </source>
</evidence>
<dbReference type="EMBL" id="VSRR010004826">
    <property type="protein sequence ID" value="MPC40823.1"/>
    <property type="molecule type" value="Genomic_DNA"/>
</dbReference>
<reference evidence="1 2" key="1">
    <citation type="submission" date="2019-05" db="EMBL/GenBank/DDBJ databases">
        <title>Another draft genome of Portunus trituberculatus and its Hox gene families provides insights of decapod evolution.</title>
        <authorList>
            <person name="Jeong J.-H."/>
            <person name="Song I."/>
            <person name="Kim S."/>
            <person name="Choi T."/>
            <person name="Kim D."/>
            <person name="Ryu S."/>
            <person name="Kim W."/>
        </authorList>
    </citation>
    <scope>NUCLEOTIDE SEQUENCE [LARGE SCALE GENOMIC DNA]</scope>
    <source>
        <tissue evidence="1">Muscle</tissue>
    </source>
</reference>
<sequence length="193" mass="20704">MTVSFKITVEGTQLSAAVVVEGDCNSTRVLIEHTRRKWNESEDLAAKVRGGAQTLPPSWQSTPNCRLVRTCGAVGLAQQLAAAVVVQQGVAWQGESSHLLTAICDKVQKYPCLPEQEQVATACHARRGAPAERARLSDRQTYRAGSSAMAAVSAWGRLLMLGLVVVSSVASGELLVTFELLLHASVTCWGSWD</sequence>
<organism evidence="1 2">
    <name type="scientific">Portunus trituberculatus</name>
    <name type="common">Swimming crab</name>
    <name type="synonym">Neptunus trituberculatus</name>
    <dbReference type="NCBI Taxonomy" id="210409"/>
    <lineage>
        <taxon>Eukaryota</taxon>
        <taxon>Metazoa</taxon>
        <taxon>Ecdysozoa</taxon>
        <taxon>Arthropoda</taxon>
        <taxon>Crustacea</taxon>
        <taxon>Multicrustacea</taxon>
        <taxon>Malacostraca</taxon>
        <taxon>Eumalacostraca</taxon>
        <taxon>Eucarida</taxon>
        <taxon>Decapoda</taxon>
        <taxon>Pleocyemata</taxon>
        <taxon>Brachyura</taxon>
        <taxon>Eubrachyura</taxon>
        <taxon>Portunoidea</taxon>
        <taxon>Portunidae</taxon>
        <taxon>Portuninae</taxon>
        <taxon>Portunus</taxon>
    </lineage>
</organism>
<name>A0A5B7F6X7_PORTR</name>
<evidence type="ECO:0000313" key="1">
    <source>
        <dbReference type="EMBL" id="MPC40823.1"/>
    </source>
</evidence>
<keyword evidence="2" id="KW-1185">Reference proteome</keyword>
<dbReference type="AlphaFoldDB" id="A0A5B7F6X7"/>
<protein>
    <submittedName>
        <fullName evidence="1">Uncharacterized protein</fullName>
    </submittedName>
</protein>
<proteinExistence type="predicted"/>
<comment type="caution">
    <text evidence="1">The sequence shown here is derived from an EMBL/GenBank/DDBJ whole genome shotgun (WGS) entry which is preliminary data.</text>
</comment>
<accession>A0A5B7F6X7</accession>
<dbReference type="Proteomes" id="UP000324222">
    <property type="component" value="Unassembled WGS sequence"/>
</dbReference>
<gene>
    <name evidence="1" type="ORF">E2C01_034392</name>
</gene>